<dbReference type="Proteomes" id="UP000694428">
    <property type="component" value="Unplaced"/>
</dbReference>
<organism evidence="1 2">
    <name type="scientific">Pavo cristatus</name>
    <name type="common">Indian peafowl</name>
    <name type="synonym">Blue peafowl</name>
    <dbReference type="NCBI Taxonomy" id="9049"/>
    <lineage>
        <taxon>Eukaryota</taxon>
        <taxon>Metazoa</taxon>
        <taxon>Chordata</taxon>
        <taxon>Craniata</taxon>
        <taxon>Vertebrata</taxon>
        <taxon>Euteleostomi</taxon>
        <taxon>Archelosauria</taxon>
        <taxon>Archosauria</taxon>
        <taxon>Dinosauria</taxon>
        <taxon>Saurischia</taxon>
        <taxon>Theropoda</taxon>
        <taxon>Coelurosauria</taxon>
        <taxon>Aves</taxon>
        <taxon>Neognathae</taxon>
        <taxon>Galloanserae</taxon>
        <taxon>Galliformes</taxon>
        <taxon>Phasianidae</taxon>
        <taxon>Phasianinae</taxon>
        <taxon>Pavo</taxon>
    </lineage>
</organism>
<evidence type="ECO:0000313" key="1">
    <source>
        <dbReference type="Ensembl" id="ENSPSTP00000007540.1"/>
    </source>
</evidence>
<dbReference type="AlphaFoldDB" id="A0A8C9F065"/>
<sequence length="110" mass="12103">MAAPELQAVLEQLLEPDNAVIQRVTDTGRRSGGGHGDRVAQLTSPLHPPFFPLGHRSSLRQLAAVLLRRRLSGGRWRRLDPELRLSGAGLTWSHGIGCCMWWAWPKSGCG</sequence>
<accession>A0A8C9F065</accession>
<evidence type="ECO:0000313" key="2">
    <source>
        <dbReference type="Proteomes" id="UP000694428"/>
    </source>
</evidence>
<protein>
    <submittedName>
        <fullName evidence="1">Uncharacterized protein</fullName>
    </submittedName>
</protein>
<name>A0A8C9F065_PAVCR</name>
<reference evidence="1" key="2">
    <citation type="submission" date="2025-09" db="UniProtKB">
        <authorList>
            <consortium name="Ensembl"/>
        </authorList>
    </citation>
    <scope>IDENTIFICATION</scope>
</reference>
<keyword evidence="2" id="KW-1185">Reference proteome</keyword>
<reference evidence="1" key="1">
    <citation type="submission" date="2025-08" db="UniProtKB">
        <authorList>
            <consortium name="Ensembl"/>
        </authorList>
    </citation>
    <scope>IDENTIFICATION</scope>
</reference>
<proteinExistence type="predicted"/>
<dbReference type="Ensembl" id="ENSPSTT00000007908.1">
    <property type="protein sequence ID" value="ENSPSTP00000007540.1"/>
    <property type="gene ID" value="ENSPSTG00000005335.1"/>
</dbReference>